<proteinExistence type="predicted"/>
<accession>A0ACC0IPR2</accession>
<reference evidence="1 2" key="1">
    <citation type="journal article" date="2022" name="Plant J.">
        <title>Chromosome-level genome of Camellia lanceoleosa provides a valuable resource for understanding genome evolution and self-incompatibility.</title>
        <authorList>
            <person name="Gong W."/>
            <person name="Xiao S."/>
            <person name="Wang L."/>
            <person name="Liao Z."/>
            <person name="Chang Y."/>
            <person name="Mo W."/>
            <person name="Hu G."/>
            <person name="Li W."/>
            <person name="Zhao G."/>
            <person name="Zhu H."/>
            <person name="Hu X."/>
            <person name="Ji K."/>
            <person name="Xiang X."/>
            <person name="Song Q."/>
            <person name="Yuan D."/>
            <person name="Jin S."/>
            <person name="Zhang L."/>
        </authorList>
    </citation>
    <scope>NUCLEOTIDE SEQUENCE [LARGE SCALE GENOMIC DNA]</scope>
    <source>
        <strain evidence="1">SQ_2022a</strain>
    </source>
</reference>
<sequence length="174" mass="20227">MSNLQSIWKGSIDEGCLSRLRIFALHTCPNLTTIFTPNLLRNLRLLEELIVKDYCNIKSLVSQESSDLKHGYVLPWLKRISLLDLPELVRILDVSSISPKLECVIVYKIPKLETLYANKVSTNNYLKIRGEEWWESLKWHEFEASSSTRPTYEELGRGEDLMDELAKDIYSHQQ</sequence>
<organism evidence="1 2">
    <name type="scientific">Camellia lanceoleosa</name>
    <dbReference type="NCBI Taxonomy" id="1840588"/>
    <lineage>
        <taxon>Eukaryota</taxon>
        <taxon>Viridiplantae</taxon>
        <taxon>Streptophyta</taxon>
        <taxon>Embryophyta</taxon>
        <taxon>Tracheophyta</taxon>
        <taxon>Spermatophyta</taxon>
        <taxon>Magnoliopsida</taxon>
        <taxon>eudicotyledons</taxon>
        <taxon>Gunneridae</taxon>
        <taxon>Pentapetalae</taxon>
        <taxon>asterids</taxon>
        <taxon>Ericales</taxon>
        <taxon>Theaceae</taxon>
        <taxon>Camellia</taxon>
    </lineage>
</organism>
<protein>
    <submittedName>
        <fullName evidence="1">Disease resistance protein RPS2</fullName>
    </submittedName>
</protein>
<dbReference type="EMBL" id="CM045760">
    <property type="protein sequence ID" value="KAI8027902.1"/>
    <property type="molecule type" value="Genomic_DNA"/>
</dbReference>
<dbReference type="Proteomes" id="UP001060215">
    <property type="component" value="Chromosome 3"/>
</dbReference>
<name>A0ACC0IPR2_9ERIC</name>
<keyword evidence="2" id="KW-1185">Reference proteome</keyword>
<comment type="caution">
    <text evidence="1">The sequence shown here is derived from an EMBL/GenBank/DDBJ whole genome shotgun (WGS) entry which is preliminary data.</text>
</comment>
<evidence type="ECO:0000313" key="1">
    <source>
        <dbReference type="EMBL" id="KAI8027902.1"/>
    </source>
</evidence>
<evidence type="ECO:0000313" key="2">
    <source>
        <dbReference type="Proteomes" id="UP001060215"/>
    </source>
</evidence>
<gene>
    <name evidence="1" type="ORF">LOK49_LG02G02645</name>
</gene>